<dbReference type="PANTHER" id="PTHR11647:SF1">
    <property type="entry name" value="COLLAPSIN RESPONSE MEDIATOR PROTEIN"/>
    <property type="match status" value="1"/>
</dbReference>
<dbReference type="EMBL" id="RBZW01000014">
    <property type="protein sequence ID" value="THE65953.1"/>
    <property type="molecule type" value="Genomic_DNA"/>
</dbReference>
<evidence type="ECO:0000313" key="1">
    <source>
        <dbReference type="EMBL" id="THE65953.1"/>
    </source>
</evidence>
<evidence type="ECO:0000313" key="2">
    <source>
        <dbReference type="Proteomes" id="UP000318864"/>
    </source>
</evidence>
<dbReference type="AlphaFoldDB" id="A0A4S3TRH1"/>
<dbReference type="RefSeq" id="WP_141463684.1">
    <property type="nucleotide sequence ID" value="NZ_RBZW01000014.1"/>
</dbReference>
<evidence type="ECO:0008006" key="3">
    <source>
        <dbReference type="Google" id="ProtNLM"/>
    </source>
</evidence>
<dbReference type="InterPro" id="IPR011059">
    <property type="entry name" value="Metal-dep_hydrolase_composite"/>
</dbReference>
<sequence>MNELQGIALEREGATADLVVDGGHVYCSNRREFLERDVAIVGDRIAALLPDAGSVVGDETTVVAADDQLVLPGLIDAHTHADLQVTPDRLYPKLLEAGTTAIVSETSGLGLLCGSRGIEMLLERTADTPVATYLALAPQGQTVQTLTFPGVPALKLTASGYADVLDRSVVSLELDGGEREPGGN</sequence>
<dbReference type="GO" id="GO:0016810">
    <property type="term" value="F:hydrolase activity, acting on carbon-nitrogen (but not peptide) bonds"/>
    <property type="evidence" value="ECO:0007669"/>
    <property type="project" value="InterPro"/>
</dbReference>
<dbReference type="Proteomes" id="UP000318864">
    <property type="component" value="Unassembled WGS sequence"/>
</dbReference>
<proteinExistence type="predicted"/>
<dbReference type="InterPro" id="IPR050378">
    <property type="entry name" value="Metallo-dep_Hydrolases_sf"/>
</dbReference>
<keyword evidence="2" id="KW-1185">Reference proteome</keyword>
<organism evidence="1 2">
    <name type="scientific">Salinadaptatus halalkaliphilus</name>
    <dbReference type="NCBI Taxonomy" id="2419781"/>
    <lineage>
        <taxon>Archaea</taxon>
        <taxon>Methanobacteriati</taxon>
        <taxon>Methanobacteriota</taxon>
        <taxon>Stenosarchaea group</taxon>
        <taxon>Halobacteria</taxon>
        <taxon>Halobacteriales</taxon>
        <taxon>Natrialbaceae</taxon>
        <taxon>Salinadaptatus</taxon>
    </lineage>
</organism>
<reference evidence="1 2" key="1">
    <citation type="submission" date="2018-10" db="EMBL/GenBank/DDBJ databases">
        <title>Natronolimnobius sp. XQ-INN 246 isolated from Inner Mongolia Autonomous Region of China.</title>
        <authorList>
            <person name="Xue Q."/>
        </authorList>
    </citation>
    <scope>NUCLEOTIDE SEQUENCE [LARGE SCALE GENOMIC DNA]</scope>
    <source>
        <strain evidence="1 2">XQ-INN 246</strain>
    </source>
</reference>
<dbReference type="SUPFAM" id="SSF51556">
    <property type="entry name" value="Metallo-dependent hydrolases"/>
    <property type="match status" value="1"/>
</dbReference>
<comment type="caution">
    <text evidence="1">The sequence shown here is derived from an EMBL/GenBank/DDBJ whole genome shotgun (WGS) entry which is preliminary data.</text>
</comment>
<accession>A0A4S3TRH1</accession>
<protein>
    <recommendedName>
        <fullName evidence="3">Adenine deaminase</fullName>
    </recommendedName>
</protein>
<dbReference type="OrthoDB" id="24954at2157"/>
<dbReference type="SUPFAM" id="SSF51338">
    <property type="entry name" value="Composite domain of metallo-dependent hydrolases"/>
    <property type="match status" value="1"/>
</dbReference>
<dbReference type="PANTHER" id="PTHR11647">
    <property type="entry name" value="HYDRANTOINASE/DIHYDROPYRIMIDINASE FAMILY MEMBER"/>
    <property type="match status" value="1"/>
</dbReference>
<dbReference type="InterPro" id="IPR032466">
    <property type="entry name" value="Metal_Hydrolase"/>
</dbReference>
<dbReference type="Gene3D" id="2.30.40.10">
    <property type="entry name" value="Urease, subunit C, domain 1"/>
    <property type="match status" value="1"/>
</dbReference>
<gene>
    <name evidence="1" type="ORF">D8Y22_05390</name>
</gene>
<name>A0A4S3TRH1_9EURY</name>